<dbReference type="RefSeq" id="WP_257768809.1">
    <property type="nucleotide sequence ID" value="NZ_CP102480.1"/>
</dbReference>
<keyword evidence="10" id="KW-1185">Reference proteome</keyword>
<keyword evidence="3" id="KW-1003">Cell membrane</keyword>
<keyword evidence="6 7" id="KW-0472">Membrane</keyword>
<comment type="similarity">
    <text evidence="7">Belongs to the TRAP transporter small permease family.</text>
</comment>
<evidence type="ECO:0000256" key="3">
    <source>
        <dbReference type="ARBA" id="ARBA00022475"/>
    </source>
</evidence>
<evidence type="ECO:0000256" key="5">
    <source>
        <dbReference type="ARBA" id="ARBA00022989"/>
    </source>
</evidence>
<reference evidence="9" key="1">
    <citation type="submission" date="2022-08" db="EMBL/GenBank/DDBJ databases">
        <title>Nisaea acidiphila sp. nov., isolated from a marine algal debris and emended description of the genus Nisaea Urios et al. 2008.</title>
        <authorList>
            <person name="Kwon K."/>
        </authorList>
    </citation>
    <scope>NUCLEOTIDE SEQUENCE</scope>
    <source>
        <strain evidence="9">MEBiC11861</strain>
    </source>
</reference>
<feature type="transmembrane region" description="Helical" evidence="7">
    <location>
        <begin position="39"/>
        <end position="62"/>
    </location>
</feature>
<comment type="function">
    <text evidence="7">Part of the tripartite ATP-independent periplasmic (TRAP) transport system.</text>
</comment>
<feature type="transmembrane region" description="Helical" evidence="7">
    <location>
        <begin position="266"/>
        <end position="294"/>
    </location>
</feature>
<feature type="domain" description="Tripartite ATP-independent periplasmic transporters DctQ component" evidence="8">
    <location>
        <begin position="168"/>
        <end position="294"/>
    </location>
</feature>
<sequence length="315" mass="34631">MFALNNYLIFWLDWPSMITFLGDLGILPGAAPKQPLDGTATILGALQTLSYLLCILGAAIYTKRTPEKPLRHDSQTMVGIAAYIIRASFWAVIFVGLADMVISFLRVEDLLPAIFGDDLATALGRSQFRGAYVHIPLVLAGCVTAAFTRSLGFTWLALLVVAAELSIVLSRFIFSYEQAFQGDLVRFWYGALFLFASAYTLYEDGHVRVDVLYAGLTSRMKGLVNIWGSLLLGMSLCVTVLAIGMWGKTSIINSPLLSFEVSQSGFGMYVKYLMAGFLGIFAISMMIQFASYILESLADYREEPGKREIAEASAH</sequence>
<evidence type="ECO:0000256" key="7">
    <source>
        <dbReference type="RuleBase" id="RU369079"/>
    </source>
</evidence>
<keyword evidence="4 7" id="KW-0812">Transmembrane</keyword>
<evidence type="ECO:0000313" key="10">
    <source>
        <dbReference type="Proteomes" id="UP001060336"/>
    </source>
</evidence>
<evidence type="ECO:0000259" key="8">
    <source>
        <dbReference type="Pfam" id="PF04290"/>
    </source>
</evidence>
<comment type="caution">
    <text evidence="7">Lacks conserved residue(s) required for the propagation of feature annotation.</text>
</comment>
<dbReference type="GO" id="GO:0022857">
    <property type="term" value="F:transmembrane transporter activity"/>
    <property type="evidence" value="ECO:0007669"/>
    <property type="project" value="UniProtKB-UniRule"/>
</dbReference>
<dbReference type="GO" id="GO:0005886">
    <property type="term" value="C:plasma membrane"/>
    <property type="evidence" value="ECO:0007669"/>
    <property type="project" value="UniProtKB-SubCell"/>
</dbReference>
<dbReference type="Proteomes" id="UP001060336">
    <property type="component" value="Chromosome"/>
</dbReference>
<keyword evidence="7" id="KW-0997">Cell inner membrane</keyword>
<feature type="transmembrane region" description="Helical" evidence="7">
    <location>
        <begin position="83"/>
        <end position="105"/>
    </location>
</feature>
<accession>A0A9J7ARM6</accession>
<dbReference type="KEGG" id="naci:NUH88_21255"/>
<evidence type="ECO:0000256" key="6">
    <source>
        <dbReference type="ARBA" id="ARBA00023136"/>
    </source>
</evidence>
<dbReference type="AlphaFoldDB" id="A0A9J7ARM6"/>
<feature type="transmembrane region" description="Helical" evidence="7">
    <location>
        <begin position="186"/>
        <end position="202"/>
    </location>
</feature>
<evidence type="ECO:0000256" key="4">
    <source>
        <dbReference type="ARBA" id="ARBA00022692"/>
    </source>
</evidence>
<dbReference type="EMBL" id="CP102480">
    <property type="protein sequence ID" value="UUX49903.1"/>
    <property type="molecule type" value="Genomic_DNA"/>
</dbReference>
<dbReference type="InterPro" id="IPR055348">
    <property type="entry name" value="DctQ"/>
</dbReference>
<keyword evidence="2 7" id="KW-0813">Transport</keyword>
<gene>
    <name evidence="9" type="ORF">NUH88_21255</name>
</gene>
<proteinExistence type="inferred from homology"/>
<evidence type="ECO:0000313" key="9">
    <source>
        <dbReference type="EMBL" id="UUX49903.1"/>
    </source>
</evidence>
<feature type="transmembrane region" description="Helical" evidence="7">
    <location>
        <begin position="7"/>
        <end position="27"/>
    </location>
</feature>
<feature type="transmembrane region" description="Helical" evidence="7">
    <location>
        <begin position="155"/>
        <end position="174"/>
    </location>
</feature>
<comment type="subcellular location">
    <subcellularLocation>
        <location evidence="7">Cell inner membrane</location>
        <topology evidence="7">Multi-pass membrane protein</topology>
    </subcellularLocation>
    <subcellularLocation>
        <location evidence="1">Cell membrane</location>
        <topology evidence="1">Multi-pass membrane protein</topology>
    </subcellularLocation>
</comment>
<organism evidence="9 10">
    <name type="scientific">Nisaea acidiphila</name>
    <dbReference type="NCBI Taxonomy" id="1862145"/>
    <lineage>
        <taxon>Bacteria</taxon>
        <taxon>Pseudomonadati</taxon>
        <taxon>Pseudomonadota</taxon>
        <taxon>Alphaproteobacteria</taxon>
        <taxon>Rhodospirillales</taxon>
        <taxon>Thalassobaculaceae</taxon>
        <taxon>Nisaea</taxon>
    </lineage>
</organism>
<feature type="transmembrane region" description="Helical" evidence="7">
    <location>
        <begin position="131"/>
        <end position="148"/>
    </location>
</feature>
<evidence type="ECO:0000256" key="1">
    <source>
        <dbReference type="ARBA" id="ARBA00004651"/>
    </source>
</evidence>
<feature type="transmembrane region" description="Helical" evidence="7">
    <location>
        <begin position="223"/>
        <end position="246"/>
    </location>
</feature>
<name>A0A9J7ARM6_9PROT</name>
<comment type="subunit">
    <text evidence="7">The complex comprises the extracytoplasmic solute receptor protein and the two transmembrane proteins.</text>
</comment>
<dbReference type="Pfam" id="PF04290">
    <property type="entry name" value="DctQ"/>
    <property type="match status" value="1"/>
</dbReference>
<protein>
    <recommendedName>
        <fullName evidence="7">TRAP transporter small permease protein</fullName>
    </recommendedName>
</protein>
<evidence type="ECO:0000256" key="2">
    <source>
        <dbReference type="ARBA" id="ARBA00022448"/>
    </source>
</evidence>
<keyword evidence="5 7" id="KW-1133">Transmembrane helix</keyword>